<gene>
    <name evidence="1" type="ORF">OO013_16190</name>
</gene>
<dbReference type="RefSeq" id="WP_266057997.1">
    <property type="nucleotide sequence ID" value="NZ_JAPFQN010000010.1"/>
</dbReference>
<comment type="caution">
    <text evidence="1">The sequence shown here is derived from an EMBL/GenBank/DDBJ whole genome shotgun (WGS) entry which is preliminary data.</text>
</comment>
<protein>
    <submittedName>
        <fullName evidence="1">Uncharacterized protein</fullName>
    </submittedName>
</protein>
<proteinExistence type="predicted"/>
<dbReference type="Proteomes" id="UP001209885">
    <property type="component" value="Unassembled WGS sequence"/>
</dbReference>
<evidence type="ECO:0000313" key="1">
    <source>
        <dbReference type="EMBL" id="MCX2745420.1"/>
    </source>
</evidence>
<name>A0ABT3RW84_9BACT</name>
<keyword evidence="2" id="KW-1185">Reference proteome</keyword>
<sequence>MKELEKIQIFADGKTIPKIDSGSPILLIQNGSVHVGKINLGESYEFNMEIEHPTNKKVLDPMATKLIEKKRPEYLNSDKSIITLCPNEISDLMKFS</sequence>
<dbReference type="EMBL" id="JAPFQN010000010">
    <property type="protein sequence ID" value="MCX2745420.1"/>
    <property type="molecule type" value="Genomic_DNA"/>
</dbReference>
<reference evidence="1 2" key="1">
    <citation type="submission" date="2022-11" db="EMBL/GenBank/DDBJ databases">
        <title>The characterization of three novel Bacteroidetes species and genomic analysis of their roles in tidal elemental geochemical cycles.</title>
        <authorList>
            <person name="Ma K."/>
        </authorList>
    </citation>
    <scope>NUCLEOTIDE SEQUENCE [LARGE SCALE GENOMIC DNA]</scope>
    <source>
        <strain evidence="1 2">M17</strain>
    </source>
</reference>
<accession>A0ABT3RW84</accession>
<evidence type="ECO:0000313" key="2">
    <source>
        <dbReference type="Proteomes" id="UP001209885"/>
    </source>
</evidence>
<organism evidence="1 2">
    <name type="scientific">Mangrovivirga halotolerans</name>
    <dbReference type="NCBI Taxonomy" id="2993936"/>
    <lineage>
        <taxon>Bacteria</taxon>
        <taxon>Pseudomonadati</taxon>
        <taxon>Bacteroidota</taxon>
        <taxon>Cytophagia</taxon>
        <taxon>Cytophagales</taxon>
        <taxon>Mangrovivirgaceae</taxon>
        <taxon>Mangrovivirga</taxon>
    </lineage>
</organism>